<keyword evidence="2" id="KW-1133">Transmembrane helix</keyword>
<accession>A0A841Z149</accession>
<keyword evidence="2" id="KW-0472">Membrane</keyword>
<name>A0A841Z149_9LIST</name>
<evidence type="ECO:0000256" key="2">
    <source>
        <dbReference type="SAM" id="Phobius"/>
    </source>
</evidence>
<sequence>MPKNMTEPIQRWEHESLKKEVEDLRLELQKSEQKVEDFVKERDKDRKMSLNVIIGALASLVVGILTFLITRGF</sequence>
<feature type="coiled-coil region" evidence="1">
    <location>
        <begin position="14"/>
        <end position="41"/>
    </location>
</feature>
<protein>
    <submittedName>
        <fullName evidence="3">Uncharacterized protein</fullName>
    </submittedName>
</protein>
<reference evidence="3 4" key="1">
    <citation type="submission" date="2020-03" db="EMBL/GenBank/DDBJ databases">
        <title>Soil Listeria distribution.</title>
        <authorList>
            <person name="Liao J."/>
            <person name="Wiedmann M."/>
        </authorList>
    </citation>
    <scope>NUCLEOTIDE SEQUENCE [LARGE SCALE GENOMIC DNA]</scope>
    <source>
        <strain evidence="3 4">FSL L7-1614</strain>
    </source>
</reference>
<gene>
    <name evidence="3" type="ORF">HB850_12050</name>
</gene>
<dbReference type="Proteomes" id="UP000569903">
    <property type="component" value="Unassembled WGS sequence"/>
</dbReference>
<organism evidence="3 4">
    <name type="scientific">Listeria newyorkensis</name>
    <dbReference type="NCBI Taxonomy" id="1497681"/>
    <lineage>
        <taxon>Bacteria</taxon>
        <taxon>Bacillati</taxon>
        <taxon>Bacillota</taxon>
        <taxon>Bacilli</taxon>
        <taxon>Bacillales</taxon>
        <taxon>Listeriaceae</taxon>
        <taxon>Listeria</taxon>
    </lineage>
</organism>
<evidence type="ECO:0000256" key="1">
    <source>
        <dbReference type="SAM" id="Coils"/>
    </source>
</evidence>
<feature type="transmembrane region" description="Helical" evidence="2">
    <location>
        <begin position="50"/>
        <end position="70"/>
    </location>
</feature>
<evidence type="ECO:0000313" key="4">
    <source>
        <dbReference type="Proteomes" id="UP000569903"/>
    </source>
</evidence>
<dbReference type="RefSeq" id="WP_185389635.1">
    <property type="nucleotide sequence ID" value="NZ_JAARQN010000012.1"/>
</dbReference>
<proteinExistence type="predicted"/>
<dbReference type="EMBL" id="JAARQN010000012">
    <property type="protein sequence ID" value="MBC1458486.1"/>
    <property type="molecule type" value="Genomic_DNA"/>
</dbReference>
<keyword evidence="1" id="KW-0175">Coiled coil</keyword>
<comment type="caution">
    <text evidence="3">The sequence shown here is derived from an EMBL/GenBank/DDBJ whole genome shotgun (WGS) entry which is preliminary data.</text>
</comment>
<evidence type="ECO:0000313" key="3">
    <source>
        <dbReference type="EMBL" id="MBC1458486.1"/>
    </source>
</evidence>
<keyword evidence="2" id="KW-0812">Transmembrane</keyword>
<dbReference type="AlphaFoldDB" id="A0A841Z149"/>